<accession>A0AB39USN0</accession>
<evidence type="ECO:0000256" key="1">
    <source>
        <dbReference type="ARBA" id="ARBA00004924"/>
    </source>
</evidence>
<dbReference type="Pfam" id="PF04183">
    <property type="entry name" value="IucA_IucC"/>
    <property type="match status" value="1"/>
</dbReference>
<organism evidence="5">
    <name type="scientific">Thermohahella caldifontis</name>
    <dbReference type="NCBI Taxonomy" id="3142973"/>
    <lineage>
        <taxon>Bacteria</taxon>
        <taxon>Pseudomonadati</taxon>
        <taxon>Pseudomonadota</taxon>
        <taxon>Gammaproteobacteria</taxon>
        <taxon>Oceanospirillales</taxon>
        <taxon>Hahellaceae</taxon>
        <taxon>Thermohahella</taxon>
    </lineage>
</organism>
<proteinExistence type="predicted"/>
<dbReference type="GO" id="GO:0019290">
    <property type="term" value="P:siderophore biosynthetic process"/>
    <property type="evidence" value="ECO:0007669"/>
    <property type="project" value="InterPro"/>
</dbReference>
<dbReference type="Gene3D" id="3.30.310.280">
    <property type="match status" value="1"/>
</dbReference>
<dbReference type="EMBL" id="CP154858">
    <property type="protein sequence ID" value="XDT71170.1"/>
    <property type="molecule type" value="Genomic_DNA"/>
</dbReference>
<protein>
    <submittedName>
        <fullName evidence="5">IucA/IucC family protein</fullName>
    </submittedName>
</protein>
<sequence>MEVCDRLHAQTIARLLSEAIYEEDLVPEELMLGFYSLSAGSERLIFKGTREPWGGLHICPESIRNQHGKVPRAEKILIGLAPALGIHPTVLGMLLEDLGNTLYSGRIQMERLGSMTAEDLLELPPYHLEGLLDGHPKILANRGRLGWGADDFERWGPESGRPTGVAVLLVERDSVAMTPQAADPWALIKKVSPEGFCQCLALCREHELQAGEFIPVPVHPWQYERYIRIHYADMIQSGKIWYAGVVPGQWWPQMSVRTLSMEPVNAVPLPDLKLSLTVLNTSCYRGIPAEPALAGPELSAWLADRLQEDDELARPLTIQRDLLSLHVPHPLYHQTEGIPYRYRELLGAVWRESSSMVAPSEERVLPLAALYQRAGDGVSLISELIRRSSVEPENWLSNLFDHVSAPLYLLIARHGVGVIAHGQNIGVRLRDHVPVGALIKDFHGDVRLDNTMSYPDLPKKILDAVAHLPPDHLAHDLITGHIMSTLRFVARVLADDGHLTSGKFFHLLGRRLRAVEQSHPELADRFTALGVFRSDIARLLVNRVRYQGGYSDTSGRPRHQLGSPIPNPLLQEYTNE</sequence>
<evidence type="ECO:0000259" key="3">
    <source>
        <dbReference type="Pfam" id="PF04183"/>
    </source>
</evidence>
<dbReference type="PANTHER" id="PTHR34384">
    <property type="entry name" value="L-2,3-DIAMINOPROPANOATE--CITRATE LIGASE"/>
    <property type="match status" value="1"/>
</dbReference>
<dbReference type="GO" id="GO:0016881">
    <property type="term" value="F:acid-amino acid ligase activity"/>
    <property type="evidence" value="ECO:0007669"/>
    <property type="project" value="UniProtKB-ARBA"/>
</dbReference>
<name>A0AB39USN0_9GAMM</name>
<dbReference type="InterPro" id="IPR037455">
    <property type="entry name" value="LucA/IucC-like"/>
</dbReference>
<comment type="pathway">
    <text evidence="1">Siderophore biosynthesis.</text>
</comment>
<dbReference type="KEGG" id="tcd:AAIA72_10165"/>
<dbReference type="AlphaFoldDB" id="A0AB39USN0"/>
<feature type="domain" description="Aerobactin siderophore biosynthesis IucA/IucC-like C-terminal" evidence="4">
    <location>
        <begin position="394"/>
        <end position="547"/>
    </location>
</feature>
<feature type="domain" description="Aerobactin siderophore biosynthesis IucA/IucC N-terminal" evidence="3">
    <location>
        <begin position="128"/>
        <end position="372"/>
    </location>
</feature>
<gene>
    <name evidence="5" type="ORF">AAIA72_10165</name>
</gene>
<feature type="region of interest" description="Disordered" evidence="2">
    <location>
        <begin position="551"/>
        <end position="576"/>
    </location>
</feature>
<evidence type="ECO:0000313" key="5">
    <source>
        <dbReference type="EMBL" id="XDT71170.1"/>
    </source>
</evidence>
<reference evidence="5" key="1">
    <citation type="submission" date="2024-05" db="EMBL/GenBank/DDBJ databases">
        <title>Genome sequencing of novel strain.</title>
        <authorList>
            <person name="Ganbat D."/>
            <person name="Ganbat S."/>
            <person name="Lee S.-J."/>
        </authorList>
    </citation>
    <scope>NUCLEOTIDE SEQUENCE</scope>
    <source>
        <strain evidence="5">SMD15-11</strain>
    </source>
</reference>
<dbReference type="Pfam" id="PF06276">
    <property type="entry name" value="FhuF"/>
    <property type="match status" value="1"/>
</dbReference>
<evidence type="ECO:0000259" key="4">
    <source>
        <dbReference type="Pfam" id="PF06276"/>
    </source>
</evidence>
<dbReference type="PANTHER" id="PTHR34384:SF6">
    <property type="entry name" value="STAPHYLOFERRIN B SYNTHASE"/>
    <property type="match status" value="1"/>
</dbReference>
<evidence type="ECO:0000256" key="2">
    <source>
        <dbReference type="SAM" id="MobiDB-lite"/>
    </source>
</evidence>
<dbReference type="RefSeq" id="WP_369600208.1">
    <property type="nucleotide sequence ID" value="NZ_CP154858.1"/>
</dbReference>
<dbReference type="InterPro" id="IPR022770">
    <property type="entry name" value="IucA/IucC-like_C"/>
</dbReference>
<dbReference type="InterPro" id="IPR007310">
    <property type="entry name" value="Aerobactin_biosyn_IucA/IucC_N"/>
</dbReference>
<dbReference type="Gene3D" id="1.10.510.40">
    <property type="match status" value="1"/>
</dbReference>
<dbReference type="Gene3D" id="6.10.250.3370">
    <property type="match status" value="1"/>
</dbReference>